<sequence>MIRVAGANSSAPVPRCALAPCALCSLVGLLEELWLLRARLALDPGSGPNTQQGWDWRLRGPAGHPGGPAMGCSSSTLNKGGDSSKFRSGEQNPIAALAPGFGVAHAPGGPKEKTESCFTQPKPCKMGKEATFHGSVQGETLPPLENLNISATSTANGVKSFHEQPVASSRTDGADQPGSTGKELAYHPGSTEETQPLEEPQDRPPQLCGNDDTPGAEEKKEDAEAAALAQSLTGNAKTEPLETETEGQPLRTVGEKASRGTVEGAKNPHTAREMKPLGTSEDIRPRETAGDLQPQEIAQKNRQPEILNIVSKENESAEMLDGSQLGEIAEEQQLQETEGKHEQSQLLVTIPKEEETSEILDRSQLVETAVENDALHKAPEVPGSVEQIQPEGTVGSMEHPAGIVKAEANVEMVREILTNEEDQQIEGETGEKVETEMVNEKVSEGGETKEEETGEAVDPSAAT</sequence>
<keyword evidence="1" id="KW-1185">Reference proteome</keyword>
<dbReference type="RefSeq" id="XP_042639563.1">
    <property type="nucleotide sequence ID" value="XM_042783629.1"/>
</dbReference>
<gene>
    <name evidence="2" type="primary">ERICH5</name>
</gene>
<reference evidence="2" key="1">
    <citation type="submission" date="2025-08" db="UniProtKB">
        <authorList>
            <consortium name="RefSeq"/>
        </authorList>
    </citation>
    <scope>IDENTIFICATION</scope>
</reference>
<organism evidence="1 2">
    <name type="scientific">Orycteropus afer afer</name>
    <dbReference type="NCBI Taxonomy" id="1230840"/>
    <lineage>
        <taxon>Eukaryota</taxon>
        <taxon>Metazoa</taxon>
        <taxon>Chordata</taxon>
        <taxon>Craniata</taxon>
        <taxon>Vertebrata</taxon>
        <taxon>Euteleostomi</taxon>
        <taxon>Mammalia</taxon>
        <taxon>Eutheria</taxon>
        <taxon>Afrotheria</taxon>
        <taxon>Tubulidentata</taxon>
        <taxon>Orycteropodidae</taxon>
        <taxon>Orycteropus</taxon>
    </lineage>
</organism>
<protein>
    <submittedName>
        <fullName evidence="2">Glutamate-rich protein 5</fullName>
    </submittedName>
</protein>
<accession>A0AC54ZFV0</accession>
<evidence type="ECO:0000313" key="1">
    <source>
        <dbReference type="Proteomes" id="UP000694850"/>
    </source>
</evidence>
<evidence type="ECO:0000313" key="2">
    <source>
        <dbReference type="RefSeq" id="XP_042639563.1"/>
    </source>
</evidence>
<dbReference type="Proteomes" id="UP000694850">
    <property type="component" value="Unplaced"/>
</dbReference>
<name>A0AC54ZFV0_ORYAF</name>
<proteinExistence type="predicted"/>